<evidence type="ECO:0000313" key="1">
    <source>
        <dbReference type="EMBL" id="KAI8532713.1"/>
    </source>
</evidence>
<dbReference type="EMBL" id="CM046398">
    <property type="protein sequence ID" value="KAI8532713.1"/>
    <property type="molecule type" value="Genomic_DNA"/>
</dbReference>
<dbReference type="Proteomes" id="UP001062846">
    <property type="component" value="Chromosome 11"/>
</dbReference>
<accession>A0ACC0LV67</accession>
<proteinExistence type="predicted"/>
<name>A0ACC0LV67_RHOML</name>
<comment type="caution">
    <text evidence="1">The sequence shown here is derived from an EMBL/GenBank/DDBJ whole genome shotgun (WGS) entry which is preliminary data.</text>
</comment>
<protein>
    <submittedName>
        <fullName evidence="1">Uncharacterized protein</fullName>
    </submittedName>
</protein>
<sequence length="61" mass="6915">MSLLQVLRENLDARHLQCGQNLINTRMVLEKKGQSCDQNHLAGPSTSKSQLDIYLKESMQT</sequence>
<keyword evidence="2" id="KW-1185">Reference proteome</keyword>
<gene>
    <name evidence="1" type="ORF">RHMOL_Rhmol11G0234700</name>
</gene>
<reference evidence="1" key="1">
    <citation type="submission" date="2022-02" db="EMBL/GenBank/DDBJ databases">
        <title>Plant Genome Project.</title>
        <authorList>
            <person name="Zhang R.-G."/>
        </authorList>
    </citation>
    <scope>NUCLEOTIDE SEQUENCE</scope>
    <source>
        <strain evidence="1">AT1</strain>
    </source>
</reference>
<organism evidence="1 2">
    <name type="scientific">Rhododendron molle</name>
    <name type="common">Chinese azalea</name>
    <name type="synonym">Azalea mollis</name>
    <dbReference type="NCBI Taxonomy" id="49168"/>
    <lineage>
        <taxon>Eukaryota</taxon>
        <taxon>Viridiplantae</taxon>
        <taxon>Streptophyta</taxon>
        <taxon>Embryophyta</taxon>
        <taxon>Tracheophyta</taxon>
        <taxon>Spermatophyta</taxon>
        <taxon>Magnoliopsida</taxon>
        <taxon>eudicotyledons</taxon>
        <taxon>Gunneridae</taxon>
        <taxon>Pentapetalae</taxon>
        <taxon>asterids</taxon>
        <taxon>Ericales</taxon>
        <taxon>Ericaceae</taxon>
        <taxon>Ericoideae</taxon>
        <taxon>Rhodoreae</taxon>
        <taxon>Rhododendron</taxon>
    </lineage>
</organism>
<evidence type="ECO:0000313" key="2">
    <source>
        <dbReference type="Proteomes" id="UP001062846"/>
    </source>
</evidence>